<protein>
    <submittedName>
        <fullName evidence="2">Uncharacterized protein</fullName>
    </submittedName>
</protein>
<dbReference type="EMBL" id="KV875096">
    <property type="protein sequence ID" value="OIW31260.1"/>
    <property type="molecule type" value="Genomic_DNA"/>
</dbReference>
<dbReference type="AlphaFoldDB" id="A0A1J7JPI8"/>
<dbReference type="InterPro" id="IPR021858">
    <property type="entry name" value="Fun_TF"/>
</dbReference>
<reference evidence="2 3" key="1">
    <citation type="submission" date="2016-10" db="EMBL/GenBank/DDBJ databases">
        <title>Draft genome sequence of Coniochaeta ligniaria NRRL30616, a lignocellulolytic fungus for bioabatement of inhibitors in plant biomass hydrolysates.</title>
        <authorList>
            <consortium name="DOE Joint Genome Institute"/>
            <person name="Jimenez D.J."/>
            <person name="Hector R.E."/>
            <person name="Riley R."/>
            <person name="Sun H."/>
            <person name="Grigoriev I.V."/>
            <person name="Van Elsas J.D."/>
            <person name="Nichols N.N."/>
        </authorList>
    </citation>
    <scope>NUCLEOTIDE SEQUENCE [LARGE SCALE GENOMIC DNA]</scope>
    <source>
        <strain evidence="2 3">NRRL 30616</strain>
    </source>
</reference>
<evidence type="ECO:0000256" key="1">
    <source>
        <dbReference type="ARBA" id="ARBA00023242"/>
    </source>
</evidence>
<proteinExistence type="predicted"/>
<dbReference type="Proteomes" id="UP000182658">
    <property type="component" value="Unassembled WGS sequence"/>
</dbReference>
<name>A0A1J7JPI8_9PEZI</name>
<keyword evidence="1" id="KW-0539">Nucleus</keyword>
<organism evidence="2 3">
    <name type="scientific">Coniochaeta ligniaria NRRL 30616</name>
    <dbReference type="NCBI Taxonomy" id="1408157"/>
    <lineage>
        <taxon>Eukaryota</taxon>
        <taxon>Fungi</taxon>
        <taxon>Dikarya</taxon>
        <taxon>Ascomycota</taxon>
        <taxon>Pezizomycotina</taxon>
        <taxon>Sordariomycetes</taxon>
        <taxon>Sordariomycetidae</taxon>
        <taxon>Coniochaetales</taxon>
        <taxon>Coniochaetaceae</taxon>
        <taxon>Coniochaeta</taxon>
    </lineage>
</organism>
<evidence type="ECO:0000313" key="3">
    <source>
        <dbReference type="Proteomes" id="UP000182658"/>
    </source>
</evidence>
<keyword evidence="3" id="KW-1185">Reference proteome</keyword>
<dbReference type="OrthoDB" id="4158087at2759"/>
<accession>A0A1J7JPI8</accession>
<dbReference type="Pfam" id="PF11951">
    <property type="entry name" value="Fungal_trans_2"/>
    <property type="match status" value="1"/>
</dbReference>
<dbReference type="InParanoid" id="A0A1J7JPI8"/>
<evidence type="ECO:0000313" key="2">
    <source>
        <dbReference type="EMBL" id="OIW31260.1"/>
    </source>
</evidence>
<gene>
    <name evidence="2" type="ORF">CONLIGDRAFT_713710</name>
</gene>
<sequence length="411" mass="45917">MTFTFLNTTGAPELSQSDAKRMRAHITKTNFANRRQRLRESGSHMPKGRSSKVALTRHARPGNLLLATPPKDPYRYAQYLSQFWSLVMVDGAHFPRNADEEAFLRDIASEAALAEVSLAIGMRHWSPDTSVQRKAVIHSSKAANIVIQRIKSETAHNSAVLGAVLSMAIGERLMNNTPIWNIHVDGLAKMITERLSQGEHDLPALLCNFLIIDSINHVFGFPLAYHRKIIDAIRPYGGQPVCEVADICEGLIQLRKSVDVRHSPSSRSDPRAGQIENDWNSLLCRARALRSQDNPYLQAASRSMELILHLSPFPQQTNFTLIAGELKDAWGALPVRPCLFMDLASCQLMLGAVAAGGDSEIRAWFVARMRRAVVRLRSRGWGRPLEILERGFVSDDGLVERFRVLWKELAG</sequence>